<organism evidence="1 2">
    <name type="scientific">Vitis vinifera</name>
    <name type="common">Grape</name>
    <dbReference type="NCBI Taxonomy" id="29760"/>
    <lineage>
        <taxon>Eukaryota</taxon>
        <taxon>Viridiplantae</taxon>
        <taxon>Streptophyta</taxon>
        <taxon>Embryophyta</taxon>
        <taxon>Tracheophyta</taxon>
        <taxon>Spermatophyta</taxon>
        <taxon>Magnoliopsida</taxon>
        <taxon>eudicotyledons</taxon>
        <taxon>Gunneridae</taxon>
        <taxon>Pentapetalae</taxon>
        <taxon>rosids</taxon>
        <taxon>Vitales</taxon>
        <taxon>Vitaceae</taxon>
        <taxon>Viteae</taxon>
        <taxon>Vitis</taxon>
    </lineage>
</organism>
<name>A0A438EGP3_VITVI</name>
<protein>
    <submittedName>
        <fullName evidence="1">Uncharacterized protein</fullName>
    </submittedName>
</protein>
<dbReference type="Proteomes" id="UP000288805">
    <property type="component" value="Unassembled WGS sequence"/>
</dbReference>
<evidence type="ECO:0000313" key="1">
    <source>
        <dbReference type="EMBL" id="RVW46886.1"/>
    </source>
</evidence>
<comment type="caution">
    <text evidence="1">The sequence shown here is derived from an EMBL/GenBank/DDBJ whole genome shotgun (WGS) entry which is preliminary data.</text>
</comment>
<proteinExistence type="predicted"/>
<dbReference type="AlphaFoldDB" id="A0A438EGP3"/>
<reference evidence="1 2" key="1">
    <citation type="journal article" date="2018" name="PLoS Genet.">
        <title>Population sequencing reveals clonal diversity and ancestral inbreeding in the grapevine cultivar Chardonnay.</title>
        <authorList>
            <person name="Roach M.J."/>
            <person name="Johnson D.L."/>
            <person name="Bohlmann J."/>
            <person name="van Vuuren H.J."/>
            <person name="Jones S.J."/>
            <person name="Pretorius I.S."/>
            <person name="Schmidt S.A."/>
            <person name="Borneman A.R."/>
        </authorList>
    </citation>
    <scope>NUCLEOTIDE SEQUENCE [LARGE SCALE GENOMIC DNA]</scope>
    <source>
        <strain evidence="2">cv. Chardonnay</strain>
        <tissue evidence="1">Leaf</tissue>
    </source>
</reference>
<evidence type="ECO:0000313" key="2">
    <source>
        <dbReference type="Proteomes" id="UP000288805"/>
    </source>
</evidence>
<dbReference type="EMBL" id="QGNW01001297">
    <property type="protein sequence ID" value="RVW46886.1"/>
    <property type="molecule type" value="Genomic_DNA"/>
</dbReference>
<accession>A0A438EGP3</accession>
<gene>
    <name evidence="1" type="ORF">CK203_075680</name>
</gene>
<sequence>MVFSRSERGVWCWVRINWDIVDIWDPLAKGGWGDGTLVSQDPLMIGMWKRRKASWGGYMGRECAVMWKTWCFGLKQRVGSSSPRLASLLRKLRGAKL</sequence>